<protein>
    <submittedName>
        <fullName evidence="2">Uncharacterized protein</fullName>
    </submittedName>
</protein>
<evidence type="ECO:0000313" key="3">
    <source>
        <dbReference type="Proteomes" id="UP000252107"/>
    </source>
</evidence>
<dbReference type="Proteomes" id="UP000252107">
    <property type="component" value="Unassembled WGS sequence"/>
</dbReference>
<accession>A0A367QQ12</accession>
<comment type="caution">
    <text evidence="2">The sequence shown here is derived from an EMBL/GenBank/DDBJ whole genome shotgun (WGS) entry which is preliminary data.</text>
</comment>
<evidence type="ECO:0000313" key="2">
    <source>
        <dbReference type="EMBL" id="RCJ26185.1"/>
    </source>
</evidence>
<name>A0A367QQ12_9NOSO</name>
<evidence type="ECO:0000256" key="1">
    <source>
        <dbReference type="SAM" id="MobiDB-lite"/>
    </source>
</evidence>
<proteinExistence type="predicted"/>
<dbReference type="EMBL" id="LXQD01000309">
    <property type="protein sequence ID" value="RCJ26185.1"/>
    <property type="molecule type" value="Genomic_DNA"/>
</dbReference>
<keyword evidence="3" id="KW-1185">Reference proteome</keyword>
<reference evidence="2" key="1">
    <citation type="submission" date="2016-04" db="EMBL/GenBank/DDBJ databases">
        <authorList>
            <person name="Tabuchi Yagui T.R."/>
        </authorList>
    </citation>
    <scope>NUCLEOTIDE SEQUENCE [LARGE SCALE GENOMIC DNA]</scope>
    <source>
        <strain evidence="2">NIES-26</strain>
    </source>
</reference>
<dbReference type="AlphaFoldDB" id="A0A367QQ12"/>
<organism evidence="2 3">
    <name type="scientific">Nostoc minutum NIES-26</name>
    <dbReference type="NCBI Taxonomy" id="1844469"/>
    <lineage>
        <taxon>Bacteria</taxon>
        <taxon>Bacillati</taxon>
        <taxon>Cyanobacteriota</taxon>
        <taxon>Cyanophyceae</taxon>
        <taxon>Nostocales</taxon>
        <taxon>Nostocaceae</taxon>
        <taxon>Nostoc</taxon>
    </lineage>
</organism>
<sequence length="286" mass="32283">MSQLPNTDPNQSSTPLSGIDQQVNSSTLGNGTQAAQGSENIQNQGDGNSFVRDVHIYYPSKKDSNFSEKLESSLLKQRQEKLVGKKIFPDDHKFDGRLVISEITLYETDNYKKLDVELTIAFGTPEVKIPVNTLLNRTMDIKFGIKNGELYLHLKNVNMPLSQRKPLISQENNWVGTPLGLPNSPIWEFKINNEMMSVNESGILYGFLGNVNLGILELLEENTCCEVEAIFKISINRIYIKIIDLDDGTNKKHKETKIGLLLRYLKDELENYVSKVAIRYDPATIS</sequence>
<feature type="region of interest" description="Disordered" evidence="1">
    <location>
        <begin position="1"/>
        <end position="47"/>
    </location>
</feature>
<gene>
    <name evidence="2" type="ORF">A6770_26605</name>
</gene>